<evidence type="ECO:0000256" key="3">
    <source>
        <dbReference type="PIRSR" id="PIRSR029775-1"/>
    </source>
</evidence>
<gene>
    <name evidence="5" type="ORF">GG681_10575</name>
</gene>
<dbReference type="PANTHER" id="PTHR38041:SF1">
    <property type="entry name" value="CHORISMATE MUTASE"/>
    <property type="match status" value="1"/>
</dbReference>
<evidence type="ECO:0000313" key="5">
    <source>
        <dbReference type="EMBL" id="MQY43085.1"/>
    </source>
</evidence>
<dbReference type="InterPro" id="IPR002701">
    <property type="entry name" value="CM_II_prokaryot"/>
</dbReference>
<comment type="caution">
    <text evidence="5">The sequence shown here is derived from an EMBL/GenBank/DDBJ whole genome shotgun (WGS) entry which is preliminary data.</text>
</comment>
<name>A0A844ALZ0_9RHOB</name>
<dbReference type="NCBIfam" id="TIGR01803">
    <property type="entry name" value="CM-like"/>
    <property type="match status" value="1"/>
</dbReference>
<accession>A0A844ALZ0</accession>
<feature type="binding site" evidence="3">
    <location>
        <position position="45"/>
    </location>
    <ligand>
        <name>substrate</name>
    </ligand>
</feature>
<dbReference type="EMBL" id="WIXK01000005">
    <property type="protein sequence ID" value="MQY43085.1"/>
    <property type="molecule type" value="Genomic_DNA"/>
</dbReference>
<protein>
    <recommendedName>
        <fullName evidence="1">chorismate mutase</fullName>
        <ecNumber evidence="1">5.4.99.5</ecNumber>
    </recommendedName>
</protein>
<dbReference type="InterPro" id="IPR036979">
    <property type="entry name" value="CM_dom_sf"/>
</dbReference>
<dbReference type="Proteomes" id="UP000436694">
    <property type="component" value="Unassembled WGS sequence"/>
</dbReference>
<evidence type="ECO:0000313" key="6">
    <source>
        <dbReference type="Proteomes" id="UP000436694"/>
    </source>
</evidence>
<dbReference type="RefSeq" id="WP_153547914.1">
    <property type="nucleotide sequence ID" value="NZ_WIXK01000005.1"/>
</dbReference>
<dbReference type="Pfam" id="PF01817">
    <property type="entry name" value="CM_2"/>
    <property type="match status" value="1"/>
</dbReference>
<dbReference type="GO" id="GO:0004106">
    <property type="term" value="F:chorismate mutase activity"/>
    <property type="evidence" value="ECO:0007669"/>
    <property type="project" value="UniProtKB-EC"/>
</dbReference>
<feature type="binding site" evidence="3">
    <location>
        <position position="17"/>
    </location>
    <ligand>
        <name>substrate</name>
    </ligand>
</feature>
<dbReference type="GO" id="GO:0016835">
    <property type="term" value="F:carbon-oxygen lyase activity"/>
    <property type="evidence" value="ECO:0007669"/>
    <property type="project" value="InterPro"/>
</dbReference>
<feature type="binding site" evidence="3">
    <location>
        <position position="94"/>
    </location>
    <ligand>
        <name>substrate</name>
    </ligand>
</feature>
<dbReference type="AlphaFoldDB" id="A0A844ALZ0"/>
<evidence type="ECO:0000256" key="1">
    <source>
        <dbReference type="ARBA" id="ARBA00012404"/>
    </source>
</evidence>
<dbReference type="GO" id="GO:0046417">
    <property type="term" value="P:chorismate metabolic process"/>
    <property type="evidence" value="ECO:0007669"/>
    <property type="project" value="InterPro"/>
</dbReference>
<feature type="binding site" evidence="3">
    <location>
        <position position="34"/>
    </location>
    <ligand>
        <name>substrate</name>
    </ligand>
</feature>
<dbReference type="GO" id="GO:0009697">
    <property type="term" value="P:salicylic acid biosynthetic process"/>
    <property type="evidence" value="ECO:0007669"/>
    <property type="project" value="InterPro"/>
</dbReference>
<dbReference type="Gene3D" id="1.20.59.10">
    <property type="entry name" value="Chorismate mutase"/>
    <property type="match status" value="1"/>
</dbReference>
<feature type="domain" description="Chorismate mutase" evidence="4">
    <location>
        <begin position="7"/>
        <end position="98"/>
    </location>
</feature>
<dbReference type="InterPro" id="IPR036263">
    <property type="entry name" value="Chorismate_II_sf"/>
</dbReference>
<evidence type="ECO:0000256" key="2">
    <source>
        <dbReference type="ARBA" id="ARBA00023235"/>
    </source>
</evidence>
<dbReference type="PROSITE" id="PS51168">
    <property type="entry name" value="CHORISMATE_MUT_2"/>
    <property type="match status" value="1"/>
</dbReference>
<reference evidence="5 6" key="1">
    <citation type="submission" date="2019-10" db="EMBL/GenBank/DDBJ databases">
        <title>Epibacterium sp. nov., isolated from seawater.</title>
        <authorList>
            <person name="Zhang X."/>
            <person name="Li N."/>
        </authorList>
    </citation>
    <scope>NUCLEOTIDE SEQUENCE [LARGE SCALE GENOMIC DNA]</scope>
    <source>
        <strain evidence="5 6">SM1969</strain>
    </source>
</reference>
<evidence type="ECO:0000259" key="4">
    <source>
        <dbReference type="PROSITE" id="PS51168"/>
    </source>
</evidence>
<dbReference type="EC" id="5.4.99.5" evidence="1"/>
<sequence>MTKTVLPKDCSSMAELRAQIDRLDVELVELLKERAGYIDRAIDLKIENGWPARIPERVDEVIENVGREAAERDLDPEIVKALWRQLVDWSIQREAQVIREN</sequence>
<dbReference type="PANTHER" id="PTHR38041">
    <property type="entry name" value="CHORISMATE MUTASE"/>
    <property type="match status" value="1"/>
</dbReference>
<dbReference type="InterPro" id="IPR008241">
    <property type="entry name" value="Isochorismate_pyruvate-lyase"/>
</dbReference>
<proteinExistence type="predicted"/>
<keyword evidence="2" id="KW-0413">Isomerase</keyword>
<keyword evidence="6" id="KW-1185">Reference proteome</keyword>
<dbReference type="InterPro" id="IPR051331">
    <property type="entry name" value="Chorismate_mutase-related"/>
</dbReference>
<dbReference type="SUPFAM" id="SSF48600">
    <property type="entry name" value="Chorismate mutase II"/>
    <property type="match status" value="1"/>
</dbReference>
<dbReference type="SMART" id="SM00830">
    <property type="entry name" value="CM_2"/>
    <property type="match status" value="1"/>
</dbReference>
<organism evidence="5 6">
    <name type="scientific">Tritonibacter aquimaris</name>
    <dbReference type="NCBI Taxonomy" id="2663379"/>
    <lineage>
        <taxon>Bacteria</taxon>
        <taxon>Pseudomonadati</taxon>
        <taxon>Pseudomonadota</taxon>
        <taxon>Alphaproteobacteria</taxon>
        <taxon>Rhodobacterales</taxon>
        <taxon>Paracoccaceae</taxon>
        <taxon>Tritonibacter</taxon>
    </lineage>
</organism>
<dbReference type="PIRSF" id="PIRSF029775">
    <property type="entry name" value="Isochor_pyr_lyas"/>
    <property type="match status" value="1"/>
</dbReference>